<feature type="compositionally biased region" description="Basic and acidic residues" evidence="1">
    <location>
        <begin position="539"/>
        <end position="554"/>
    </location>
</feature>
<feature type="compositionally biased region" description="Basic residues" evidence="1">
    <location>
        <begin position="1011"/>
        <end position="1021"/>
    </location>
</feature>
<feature type="compositionally biased region" description="Basic residues" evidence="1">
    <location>
        <begin position="648"/>
        <end position="676"/>
    </location>
</feature>
<feature type="compositionally biased region" description="Basic and acidic residues" evidence="1">
    <location>
        <begin position="431"/>
        <end position="448"/>
    </location>
</feature>
<keyword evidence="3" id="KW-1185">Reference proteome</keyword>
<name>A0A1Q9ERE9_SYMMI</name>
<dbReference type="Proteomes" id="UP000186817">
    <property type="component" value="Unassembled WGS sequence"/>
</dbReference>
<feature type="region of interest" description="Disordered" evidence="1">
    <location>
        <begin position="1011"/>
        <end position="1038"/>
    </location>
</feature>
<feature type="region of interest" description="Disordered" evidence="1">
    <location>
        <begin position="244"/>
        <end position="606"/>
    </location>
</feature>
<feature type="region of interest" description="Disordered" evidence="1">
    <location>
        <begin position="622"/>
        <end position="807"/>
    </location>
</feature>
<feature type="region of interest" description="Disordered" evidence="1">
    <location>
        <begin position="1177"/>
        <end position="1243"/>
    </location>
</feature>
<feature type="compositionally biased region" description="Basic and acidic residues" evidence="1">
    <location>
        <begin position="455"/>
        <end position="493"/>
    </location>
</feature>
<evidence type="ECO:0000313" key="3">
    <source>
        <dbReference type="Proteomes" id="UP000186817"/>
    </source>
</evidence>
<comment type="caution">
    <text evidence="2">The sequence shown here is derived from an EMBL/GenBank/DDBJ whole genome shotgun (WGS) entry which is preliminary data.</text>
</comment>
<feature type="compositionally biased region" description="Acidic residues" evidence="1">
    <location>
        <begin position="630"/>
        <end position="643"/>
    </location>
</feature>
<feature type="compositionally biased region" description="Basic and acidic residues" evidence="1">
    <location>
        <begin position="1177"/>
        <end position="1187"/>
    </location>
</feature>
<gene>
    <name evidence="2" type="ORF">AK812_SmicGene6325</name>
</gene>
<reference evidence="2 3" key="1">
    <citation type="submission" date="2016-02" db="EMBL/GenBank/DDBJ databases">
        <title>Genome analysis of coral dinoflagellate symbionts highlights evolutionary adaptations to a symbiotic lifestyle.</title>
        <authorList>
            <person name="Aranda M."/>
            <person name="Li Y."/>
            <person name="Liew Y.J."/>
            <person name="Baumgarten S."/>
            <person name="Simakov O."/>
            <person name="Wilson M."/>
            <person name="Piel J."/>
            <person name="Ashoor H."/>
            <person name="Bougouffa S."/>
            <person name="Bajic V.B."/>
            <person name="Ryu T."/>
            <person name="Ravasi T."/>
            <person name="Bayer T."/>
            <person name="Micklem G."/>
            <person name="Kim H."/>
            <person name="Bhak J."/>
            <person name="Lajeunesse T.C."/>
            <person name="Voolstra C.R."/>
        </authorList>
    </citation>
    <scope>NUCLEOTIDE SEQUENCE [LARGE SCALE GENOMIC DNA]</scope>
    <source>
        <strain evidence="2 3">CCMP2467</strain>
    </source>
</reference>
<feature type="compositionally biased region" description="Basic and acidic residues" evidence="1">
    <location>
        <begin position="571"/>
        <end position="606"/>
    </location>
</feature>
<feature type="compositionally biased region" description="Basic and acidic residues" evidence="1">
    <location>
        <begin position="1079"/>
        <end position="1096"/>
    </location>
</feature>
<dbReference type="OrthoDB" id="433261at2759"/>
<feature type="compositionally biased region" description="Basic and acidic residues" evidence="1">
    <location>
        <begin position="331"/>
        <end position="348"/>
    </location>
</feature>
<feature type="region of interest" description="Disordered" evidence="1">
    <location>
        <begin position="1353"/>
        <end position="1420"/>
    </location>
</feature>
<feature type="compositionally biased region" description="Polar residues" evidence="1">
    <location>
        <begin position="1411"/>
        <end position="1420"/>
    </location>
</feature>
<feature type="compositionally biased region" description="Basic and acidic residues" evidence="1">
    <location>
        <begin position="1103"/>
        <end position="1112"/>
    </location>
</feature>
<accession>A0A1Q9ERE9</accession>
<feature type="compositionally biased region" description="Acidic residues" evidence="1">
    <location>
        <begin position="252"/>
        <end position="289"/>
    </location>
</feature>
<feature type="compositionally biased region" description="Basic and acidic residues" evidence="1">
    <location>
        <begin position="732"/>
        <end position="743"/>
    </location>
</feature>
<feature type="compositionally biased region" description="Basic residues" evidence="1">
    <location>
        <begin position="1371"/>
        <end position="1380"/>
    </location>
</feature>
<evidence type="ECO:0000256" key="1">
    <source>
        <dbReference type="SAM" id="MobiDB-lite"/>
    </source>
</evidence>
<dbReference type="OMA" id="NSVTQKR"/>
<feature type="region of interest" description="Disordered" evidence="1">
    <location>
        <begin position="1063"/>
        <end position="1124"/>
    </location>
</feature>
<protein>
    <submittedName>
        <fullName evidence="2">Uncharacterized protein</fullName>
    </submittedName>
</protein>
<organism evidence="2 3">
    <name type="scientific">Symbiodinium microadriaticum</name>
    <name type="common">Dinoflagellate</name>
    <name type="synonym">Zooxanthella microadriatica</name>
    <dbReference type="NCBI Taxonomy" id="2951"/>
    <lineage>
        <taxon>Eukaryota</taxon>
        <taxon>Sar</taxon>
        <taxon>Alveolata</taxon>
        <taxon>Dinophyceae</taxon>
        <taxon>Suessiales</taxon>
        <taxon>Symbiodiniaceae</taxon>
        <taxon>Symbiodinium</taxon>
    </lineage>
</organism>
<proteinExistence type="predicted"/>
<sequence length="1704" mass="191517">MIQHNVRLRRMRERLQRMQEGADQLMAGTVNFAQAYEKRSEDAEDDAVSESIHLNNLAAMQSLNATQLFAAASFKRILPLPARPPVDLSLQISLCTMPKKVAIVMEGSRGCWAARFFPVPLSTMPSTPLNFKRVETLKVFYAEQLQYKDKMRARFLKLGDDFGIRAKKVEKKLKLQQAALTHTATNFPMVKKCKHKYQRKAWAEEEARTQRDMASYVRRLARKSDRTTLPNMTILKNMVLEHKAKRKAGQDKEEEEMNGAEASEEEDMEDDEEIEEQEEEEVVQGEEESPATSSSEEQGKKQDPREAKEEKDEQQEGSKGPEESLPVIDKSPQKEKKETRVEKDTPKKELKRGKSMQEDEDPASANSPQKKKKDEKPIEKEFVPDPAESPRKKKKKPSEKDSVSATEDRSKETKDEKTIDEEKTPKKKNRKQESRDKDSVSAKDKEDSTGFAVQREPKKQDKKDSTSVEEDGRRKKKEEAKSGDQVPGRKVEGGSRPSQERVAVAEDDKKKKKKRIVQSEDDMSAKAASSSSRKQSRRNRAEEAVSLKRGDGDHALPAGASEAEIQALSSDLKKQESLEELSKGQKDLGSFRDRKPLSDLPEPFHLEEQAQKAVRKLLRGAAKIAKSGGEDEEEGEDQEDSEDLNQARKARAKAKAKGKAKAKAKGKAKGKAKAKAKAAGPERAESPDLYEREMNNFFGDGKRAPSMDEDATTEEMGKEREDSPKPAKSRKRAAEAKEKDGSRSKQAKAKPRKVSSSTEEGNDTDEEEDDEESNGSLSSDEKKEDDDDIPILSPVSVKGRAKRDGQKPALKEVLLKGQFYIYQAVESRVKKVNEVRGGRVPWCFAQVEQQYRRYRVARMIAGWIKVEKLDGDLGPLCPEAELGNGHHVMASGTEAMGKEIVFQAHPQKTYGAEKLKVTQVYPRGYAKKILLEHKVCKVKRKYHLRAAVASALYNAEIKKDDRRWHDWSGGNLADVSRLSFRDTLGTAAFQEGLSNGMPVEKRTVEEAIAKAKSRQAKVRRLIHGDDDTKPPEPVPHEPQYDVVPLEIEADDLSVLLILNQTQGRNPDTQETLMEESQEEPSHDAPTDAPNKDEQGERTSGQDPNHDWRRGHSFDSSAEDPGSYRKTWSYESIGSGPGLRKASSLDSEMLAAFRRLDTVDRTADRNLQSLAVNLDKKFAEADSPDKPKIPTPSTTTPQSSPPSSQTTSPDKEPQETSNKAPGSEKPKVEAKSGPEKEQTEDSEKNSVLFEAWLNCGGNWSKSQLYINCKTKNSTKRKGVRKWMTRQDIENKFGAANAEAIILRKLGDDKIRELEVKKHPDLPDSVDMMQFLIFDSEEEIEQEEEVMEMLYKLAEGSDSSESATSNDSSSADKKKKKKKSKQPQKVIGKAGNKIREKVGLDTLGNKMQRAQPLDSNPTAGTGRSSERFWECWCQEAEQQLIHSRAELQAALDTKAGFTAAMQLLRQWPRKASFFMRFNTESDDEEGGHNATVQELLERVGDRDPVMIKLPVKLENDDPKQEEKQGYMEYTLAKAGWYGDPKEDLNFLFAKAHTDFKVMKKAGTLRIPSMSCKAFNGRVVLEYLADCSRLAARGSPATGQGRNFGGWLTREVRAGNALYSDDPKIPLQAVAMQMELTWGIKPKIHTFEHQLLETKRTRQNTRYHHCYTDEDSMRWVKGDIQPYLVAALSLKEAGYSVLVLGPSDCAP</sequence>
<feature type="compositionally biased region" description="Low complexity" evidence="1">
    <location>
        <begin position="1355"/>
        <end position="1367"/>
    </location>
</feature>
<feature type="compositionally biased region" description="Basic and acidic residues" evidence="1">
    <location>
        <begin position="372"/>
        <end position="383"/>
    </location>
</feature>
<dbReference type="EMBL" id="LSRX01000086">
    <property type="protein sequence ID" value="OLQ10002.1"/>
    <property type="molecule type" value="Genomic_DNA"/>
</dbReference>
<feature type="compositionally biased region" description="Basic and acidic residues" evidence="1">
    <location>
        <begin position="297"/>
        <end position="322"/>
    </location>
</feature>
<feature type="compositionally biased region" description="Basic and acidic residues" evidence="1">
    <location>
        <begin position="715"/>
        <end position="725"/>
    </location>
</feature>
<feature type="compositionally biased region" description="Basic and acidic residues" evidence="1">
    <location>
        <begin position="398"/>
        <end position="424"/>
    </location>
</feature>
<feature type="compositionally biased region" description="Low complexity" evidence="1">
    <location>
        <begin position="1190"/>
        <end position="1207"/>
    </location>
</feature>
<feature type="compositionally biased region" description="Acidic residues" evidence="1">
    <location>
        <begin position="760"/>
        <end position="773"/>
    </location>
</feature>
<feature type="compositionally biased region" description="Basic and acidic residues" evidence="1">
    <location>
        <begin position="680"/>
        <end position="706"/>
    </location>
</feature>
<evidence type="ECO:0000313" key="2">
    <source>
        <dbReference type="EMBL" id="OLQ10002.1"/>
    </source>
</evidence>
<feature type="compositionally biased region" description="Basic and acidic residues" evidence="1">
    <location>
        <begin position="1022"/>
        <end position="1038"/>
    </location>
</feature>
<feature type="compositionally biased region" description="Basic and acidic residues" evidence="1">
    <location>
        <begin position="1221"/>
        <end position="1243"/>
    </location>
</feature>